<gene>
    <name evidence="1" type="ORF">OWV82_010378</name>
</gene>
<comment type="caution">
    <text evidence="1">The sequence shown here is derived from an EMBL/GenBank/DDBJ whole genome shotgun (WGS) entry which is preliminary data.</text>
</comment>
<name>A0ACC1Y4X4_MELAZ</name>
<protein>
    <submittedName>
        <fullName evidence="1">Uncharacterized protein</fullName>
    </submittedName>
</protein>
<organism evidence="1 2">
    <name type="scientific">Melia azedarach</name>
    <name type="common">Chinaberry tree</name>
    <dbReference type="NCBI Taxonomy" id="155640"/>
    <lineage>
        <taxon>Eukaryota</taxon>
        <taxon>Viridiplantae</taxon>
        <taxon>Streptophyta</taxon>
        <taxon>Embryophyta</taxon>
        <taxon>Tracheophyta</taxon>
        <taxon>Spermatophyta</taxon>
        <taxon>Magnoliopsida</taxon>
        <taxon>eudicotyledons</taxon>
        <taxon>Gunneridae</taxon>
        <taxon>Pentapetalae</taxon>
        <taxon>rosids</taxon>
        <taxon>malvids</taxon>
        <taxon>Sapindales</taxon>
        <taxon>Meliaceae</taxon>
        <taxon>Melia</taxon>
    </lineage>
</organism>
<sequence length="119" mass="13763">MILILRPSVWWIVETEFNERSGFGSVLKERELEKWTHTAELKLKLIVAKQEQKNGGHFHTVAETGHGTEVHVLSFSDLRLEDLVKYFPSFPERAETSSKRRARSKEQEARSNCSTTAYN</sequence>
<reference evidence="1 2" key="1">
    <citation type="journal article" date="2023" name="Science">
        <title>Complex scaffold remodeling in plant triterpene biosynthesis.</title>
        <authorList>
            <person name="De La Pena R."/>
            <person name="Hodgson H."/>
            <person name="Liu J.C."/>
            <person name="Stephenson M.J."/>
            <person name="Martin A.C."/>
            <person name="Owen C."/>
            <person name="Harkess A."/>
            <person name="Leebens-Mack J."/>
            <person name="Jimenez L.E."/>
            <person name="Osbourn A."/>
            <person name="Sattely E.S."/>
        </authorList>
    </citation>
    <scope>NUCLEOTIDE SEQUENCE [LARGE SCALE GENOMIC DNA]</scope>
    <source>
        <strain evidence="2">cv. JPN11</strain>
        <tissue evidence="1">Leaf</tissue>
    </source>
</reference>
<dbReference type="Proteomes" id="UP001164539">
    <property type="component" value="Chromosome 5"/>
</dbReference>
<keyword evidence="2" id="KW-1185">Reference proteome</keyword>
<proteinExistence type="predicted"/>
<evidence type="ECO:0000313" key="2">
    <source>
        <dbReference type="Proteomes" id="UP001164539"/>
    </source>
</evidence>
<evidence type="ECO:0000313" key="1">
    <source>
        <dbReference type="EMBL" id="KAJ4718734.1"/>
    </source>
</evidence>
<dbReference type="EMBL" id="CM051398">
    <property type="protein sequence ID" value="KAJ4718734.1"/>
    <property type="molecule type" value="Genomic_DNA"/>
</dbReference>
<accession>A0ACC1Y4X4</accession>